<dbReference type="PROSITE" id="PS50020">
    <property type="entry name" value="WW_DOMAIN_2"/>
    <property type="match status" value="2"/>
</dbReference>
<dbReference type="Gene3D" id="2.60.40.150">
    <property type="entry name" value="C2 domain"/>
    <property type="match status" value="1"/>
</dbReference>
<feature type="region of interest" description="Disordered" evidence="9">
    <location>
        <begin position="335"/>
        <end position="434"/>
    </location>
</feature>
<dbReference type="GO" id="GO:0051049">
    <property type="term" value="P:regulation of transport"/>
    <property type="evidence" value="ECO:0007669"/>
    <property type="project" value="UniProtKB-ARBA"/>
</dbReference>
<protein>
    <recommendedName>
        <fullName evidence="6">E3 ubiquitin-protein ligase</fullName>
        <ecNumber evidence="6">2.3.2.26</ecNumber>
    </recommendedName>
</protein>
<feature type="domain" description="HECT" evidence="12">
    <location>
        <begin position="498"/>
        <end position="838"/>
    </location>
</feature>
<gene>
    <name evidence="13" type="primary">SMURF</name>
</gene>
<organism evidence="13">
    <name type="scientific">Mnemiopsis leidyi</name>
    <name type="common">Sea walnut</name>
    <name type="synonym">Warty comb jellyfish</name>
    <dbReference type="NCBI Taxonomy" id="27923"/>
    <lineage>
        <taxon>Eukaryota</taxon>
        <taxon>Metazoa</taxon>
        <taxon>Ctenophora</taxon>
        <taxon>Tentaculata</taxon>
        <taxon>Lobata</taxon>
        <taxon>Bolinopsidae</taxon>
        <taxon>Mnemiopsis</taxon>
    </lineage>
</organism>
<evidence type="ECO:0000259" key="11">
    <source>
        <dbReference type="PROSITE" id="PS50020"/>
    </source>
</evidence>
<feature type="domain" description="C2" evidence="10">
    <location>
        <begin position="1"/>
        <end position="122"/>
    </location>
</feature>
<dbReference type="InterPro" id="IPR035983">
    <property type="entry name" value="Hect_E3_ubiquitin_ligase"/>
</dbReference>
<dbReference type="PANTHER" id="PTHR11254">
    <property type="entry name" value="HECT DOMAIN UBIQUITIN-PROTEIN LIGASE"/>
    <property type="match status" value="1"/>
</dbReference>
<keyword evidence="4" id="KW-0677">Repeat</keyword>
<proteinExistence type="evidence at transcript level"/>
<evidence type="ECO:0000259" key="10">
    <source>
        <dbReference type="PROSITE" id="PS50004"/>
    </source>
</evidence>
<dbReference type="Pfam" id="PF00632">
    <property type="entry name" value="HECT"/>
    <property type="match status" value="1"/>
</dbReference>
<dbReference type="PROSITE" id="PS01159">
    <property type="entry name" value="WW_DOMAIN_1"/>
    <property type="match status" value="2"/>
</dbReference>
<dbReference type="FunFam" id="2.20.70.10:FF:000017">
    <property type="entry name" value="E3 ubiquitin-protein ligase"/>
    <property type="match status" value="1"/>
</dbReference>
<dbReference type="CDD" id="cd00078">
    <property type="entry name" value="HECTc"/>
    <property type="match status" value="1"/>
</dbReference>
<dbReference type="EMBL" id="JN380198">
    <property type="protein sequence ID" value="AEP16400.1"/>
    <property type="molecule type" value="mRNA"/>
</dbReference>
<dbReference type="PROSITE" id="PS50237">
    <property type="entry name" value="HECT"/>
    <property type="match status" value="1"/>
</dbReference>
<dbReference type="Gene3D" id="3.30.2160.10">
    <property type="entry name" value="Hect, E3 ligase catalytic domain"/>
    <property type="match status" value="1"/>
</dbReference>
<evidence type="ECO:0000256" key="1">
    <source>
        <dbReference type="ARBA" id="ARBA00000885"/>
    </source>
</evidence>
<evidence type="ECO:0000256" key="8">
    <source>
        <dbReference type="PROSITE-ProRule" id="PRU00104"/>
    </source>
</evidence>
<dbReference type="InterPro" id="IPR000569">
    <property type="entry name" value="HECT_dom"/>
</dbReference>
<dbReference type="InterPro" id="IPR001202">
    <property type="entry name" value="WW_dom"/>
</dbReference>
<evidence type="ECO:0000259" key="12">
    <source>
        <dbReference type="PROSITE" id="PS50237"/>
    </source>
</evidence>
<evidence type="ECO:0000256" key="9">
    <source>
        <dbReference type="SAM" id="MobiDB-lite"/>
    </source>
</evidence>
<keyword evidence="5 6" id="KW-0833">Ubl conjugation pathway</keyword>
<evidence type="ECO:0000256" key="7">
    <source>
        <dbReference type="PIRSR" id="PIRSR001569-1"/>
    </source>
</evidence>
<feature type="compositionally biased region" description="Polar residues" evidence="9">
    <location>
        <begin position="419"/>
        <end position="434"/>
    </location>
</feature>
<feature type="compositionally biased region" description="Polar residues" evidence="9">
    <location>
        <begin position="335"/>
        <end position="352"/>
    </location>
</feature>
<dbReference type="Gene3D" id="2.20.70.10">
    <property type="match status" value="2"/>
</dbReference>
<dbReference type="CDD" id="cd00201">
    <property type="entry name" value="WW"/>
    <property type="match status" value="2"/>
</dbReference>
<evidence type="ECO:0000313" key="13">
    <source>
        <dbReference type="EMBL" id="AEP16400.1"/>
    </source>
</evidence>
<dbReference type="PROSITE" id="PS50004">
    <property type="entry name" value="C2"/>
    <property type="match status" value="1"/>
</dbReference>
<feature type="domain" description="WW" evidence="11">
    <location>
        <begin position="281"/>
        <end position="314"/>
    </location>
</feature>
<dbReference type="PIRSF" id="PIRSF001569">
    <property type="entry name" value="E3_ub_ligase_SMURF1"/>
    <property type="match status" value="1"/>
</dbReference>
<sequence>MANTPNVVTRNRTRVRFTIVCAKGLAKREFFRLPDVFAKIIVDGSGQHYTTKTVKGTLDPKWNDHFDLFVDHLDCITIQLWNHRKLKSKSCKTVQEAFLGCARIKGQYIFRMKDNGCQRLALGKIRHEDPEIKGIIVISLSSRELFHPPSPTFSDPNELPEGWEERTNSNGRLYYVNHVTRTSTWERPTRSAYEYAQLDRRRVTEPNIIMRTDNLANRRQHYLNRSSLHPNTPQELYGQFPVIVKCVTPRGQVYYHNRLTGAQSFHDPRFPRHMPISEELGPLPPGWELRMAPNGRPYFVDHNTKTTQFKDPRVEQLAPISPENRTLPATYVTTTNSQSSAGSLGRNSTMGSNGMEGRGSINSIDTCSTLSSNLPPPSPLTPGPVVTTISPGPPPLSSIPSLEQVERNSDPAHPILQPSDENQPSSDNSSSILQRPLNTIPTSEEQMAMIRNKRGLVQKLKILRSELAKLQTPSGYCRIEVTREEVFEDSYREVMSLRVRDLRKRLMIKFRGEEGLDYGGVAREWLYLLSHEMLNPYYGLFQYSREDIYTLEVNPNSSINPDHISYFYFVGRIVGMAIFHGHYIDAGFTLPFYKQLLGRKCTVEDMENVDPAFYKSMKWILENDVSSIFEDQTFTIDHDSFGRHCEYELMPGGKEQRVTENNKKEYVDLYVEWRLKNGTEQQTGALQKGFYEVVPKHLLSAFDEKELELIVCGLGHVDIDDWRANTKLKGCSPDSNIVKWFWKIVEEMDNEKRARLLQFVTGSSRVPISGFSGLRGSSTVNSGPRPFTIHLVNSMSGGSLPKAMTCFNRLDLPEYVSFEVMRNKIITAIEETMGFNVE</sequence>
<dbReference type="InterPro" id="IPR036020">
    <property type="entry name" value="WW_dom_sf"/>
</dbReference>
<evidence type="ECO:0000256" key="4">
    <source>
        <dbReference type="ARBA" id="ARBA00022737"/>
    </source>
</evidence>
<dbReference type="SUPFAM" id="SSF49562">
    <property type="entry name" value="C2 domain (Calcium/lipid-binding domain, CaLB)"/>
    <property type="match status" value="1"/>
</dbReference>
<dbReference type="InterPro" id="IPR050409">
    <property type="entry name" value="E3_ubiq-protein_ligase"/>
</dbReference>
<dbReference type="FunFam" id="3.30.2160.10:FF:000001">
    <property type="entry name" value="E3 ubiquitin-protein ligase NEDD4-like"/>
    <property type="match status" value="1"/>
</dbReference>
<evidence type="ECO:0000256" key="5">
    <source>
        <dbReference type="ARBA" id="ARBA00022786"/>
    </source>
</evidence>
<dbReference type="Pfam" id="PF00168">
    <property type="entry name" value="C2"/>
    <property type="match status" value="1"/>
</dbReference>
<dbReference type="GO" id="GO:0030514">
    <property type="term" value="P:negative regulation of BMP signaling pathway"/>
    <property type="evidence" value="ECO:0007669"/>
    <property type="project" value="TreeGrafter"/>
</dbReference>
<reference evidence="13" key="1">
    <citation type="journal article" date="2011" name="PLoS ONE">
        <title>Evolution of the TGF-beta Signaling Pathway and Its Potential Role in the Ctenophore, Mnemiopsis leidyi.</title>
        <authorList>
            <person name="Pang K."/>
            <person name="Ryan J.F."/>
            <person name="Baxevanis A.D."/>
            <person name="Martindale M.Q."/>
        </authorList>
    </citation>
    <scope>NUCLEOTIDE SEQUENCE</scope>
</reference>
<dbReference type="GO" id="GO:0061630">
    <property type="term" value="F:ubiquitin protein ligase activity"/>
    <property type="evidence" value="ECO:0007669"/>
    <property type="project" value="UniProtKB-EC"/>
</dbReference>
<dbReference type="SMART" id="SM00119">
    <property type="entry name" value="HECTc"/>
    <property type="match status" value="1"/>
</dbReference>
<dbReference type="GO" id="GO:0016567">
    <property type="term" value="P:protein ubiquitination"/>
    <property type="evidence" value="ECO:0007669"/>
    <property type="project" value="UniProtKB-UniPathway"/>
</dbReference>
<feature type="active site" description="Glycyl thioester intermediate" evidence="7 8">
    <location>
        <position position="806"/>
    </location>
</feature>
<dbReference type="Gene3D" id="3.90.1750.10">
    <property type="entry name" value="Hect, E3 ligase catalytic domains"/>
    <property type="match status" value="1"/>
</dbReference>
<comment type="pathway">
    <text evidence="2 6">Protein modification; protein ubiquitination.</text>
</comment>
<dbReference type="FunFam" id="3.30.2410.10:FF:000001">
    <property type="entry name" value="E3 ubiquitin-protein ligase NEDD4-like"/>
    <property type="match status" value="1"/>
</dbReference>
<dbReference type="GO" id="GO:0043161">
    <property type="term" value="P:proteasome-mediated ubiquitin-dependent protein catabolic process"/>
    <property type="evidence" value="ECO:0007669"/>
    <property type="project" value="TreeGrafter"/>
</dbReference>
<evidence type="ECO:0000256" key="2">
    <source>
        <dbReference type="ARBA" id="ARBA00004906"/>
    </source>
</evidence>
<dbReference type="HOGENOM" id="CLU_002173_1_1_1"/>
<dbReference type="EC" id="2.3.2.26" evidence="6"/>
<accession>G5CTM3</accession>
<dbReference type="Gene3D" id="3.30.2410.10">
    <property type="entry name" value="Hect, E3 ligase catalytic domain"/>
    <property type="match status" value="1"/>
</dbReference>
<dbReference type="SUPFAM" id="SSF51045">
    <property type="entry name" value="WW domain"/>
    <property type="match status" value="2"/>
</dbReference>
<dbReference type="SMART" id="SM00239">
    <property type="entry name" value="C2"/>
    <property type="match status" value="1"/>
</dbReference>
<dbReference type="InterPro" id="IPR000008">
    <property type="entry name" value="C2_dom"/>
</dbReference>
<dbReference type="AlphaFoldDB" id="G5CTM3"/>
<evidence type="ECO:0000256" key="6">
    <source>
        <dbReference type="PIRNR" id="PIRNR001569"/>
    </source>
</evidence>
<dbReference type="GO" id="GO:0005737">
    <property type="term" value="C:cytoplasm"/>
    <property type="evidence" value="ECO:0007669"/>
    <property type="project" value="UniProtKB-ARBA"/>
</dbReference>
<comment type="catalytic activity">
    <reaction evidence="1 6">
        <text>S-ubiquitinyl-[E2 ubiquitin-conjugating enzyme]-L-cysteine + [acceptor protein]-L-lysine = [E2 ubiquitin-conjugating enzyme]-L-cysteine + N(6)-ubiquitinyl-[acceptor protein]-L-lysine.</text>
        <dbReference type="EC" id="2.3.2.26"/>
    </reaction>
</comment>
<dbReference type="SMART" id="SM00456">
    <property type="entry name" value="WW"/>
    <property type="match status" value="3"/>
</dbReference>
<dbReference type="UniPathway" id="UPA00143"/>
<dbReference type="SUPFAM" id="SSF56204">
    <property type="entry name" value="Hect, E3 ligase catalytic domain"/>
    <property type="match status" value="1"/>
</dbReference>
<dbReference type="InterPro" id="IPR035892">
    <property type="entry name" value="C2_domain_sf"/>
</dbReference>
<evidence type="ECO:0000256" key="3">
    <source>
        <dbReference type="ARBA" id="ARBA00022679"/>
    </source>
</evidence>
<keyword evidence="3 6" id="KW-0808">Transferase</keyword>
<feature type="domain" description="WW" evidence="11">
    <location>
        <begin position="157"/>
        <end position="190"/>
    </location>
</feature>
<dbReference type="Pfam" id="PF00397">
    <property type="entry name" value="WW"/>
    <property type="match status" value="2"/>
</dbReference>
<dbReference type="FunFam" id="3.90.1750.10:FF:000079">
    <property type="entry name" value="E3 ubiquitin-protein ligase"/>
    <property type="match status" value="1"/>
</dbReference>
<dbReference type="InterPro" id="IPR024928">
    <property type="entry name" value="E3_ub_ligase_SMURF1"/>
</dbReference>
<dbReference type="PANTHER" id="PTHR11254:SF395">
    <property type="entry name" value="E3 UBIQUITIN-PROTEIN LIGASE SMURF1"/>
    <property type="match status" value="1"/>
</dbReference>
<name>G5CTM3_MNELE</name>